<evidence type="ECO:0000256" key="7">
    <source>
        <dbReference type="RuleBase" id="RU003560"/>
    </source>
</evidence>
<dbReference type="GO" id="GO:0005739">
    <property type="term" value="C:mitochondrion"/>
    <property type="evidence" value="ECO:0007669"/>
    <property type="project" value="TreeGrafter"/>
</dbReference>
<evidence type="ECO:0000256" key="1">
    <source>
        <dbReference type="ARBA" id="ARBA00001933"/>
    </source>
</evidence>
<protein>
    <recommendedName>
        <fullName evidence="9">4-aminobutyrate aminotransferase</fullName>
    </recommendedName>
</protein>
<dbReference type="PIRSF" id="PIRSF000521">
    <property type="entry name" value="Transaminase_4ab_Lys_Orn"/>
    <property type="match status" value="1"/>
</dbReference>
<keyword evidence="5 7" id="KW-0663">Pyridoxal phosphate</keyword>
<evidence type="ECO:0000256" key="3">
    <source>
        <dbReference type="ARBA" id="ARBA00022576"/>
    </source>
</evidence>
<sequence length="345" mass="37921">MNGLTTMMCGSCSVENAIKTACIVHQNRQRGDGVEYSEDELSSCMENRAPGSPNLSILSFGGGFHGRTLGALSCTRSKATHKMDIPALDFPSTDFPQLKYPLEEHEAENRAEEERCLKLLDETISKWADKSPVAAAIVEPIQAEGGDNHATAFFFQGVREITLKHGVLLIVDEVQTGGGGCGTFWQHESWDLDTPPDLVTFSKKMITGGFFSRDSIRAENPYQIFNTWMGDPSKIVQVEAVHKFMRENNILERVQAVGAYIGEGHETLQSLFPDRLNKARGVGTFRAIDLPEPELLAKTVEGMRSRGVMVGGCGTSTLRLRPSLTLGPEHADVYLDTLETTIRSL</sequence>
<keyword evidence="4" id="KW-0808">Transferase</keyword>
<name>A0A7S2R9Q8_9STRA</name>
<dbReference type="AlphaFoldDB" id="A0A7S2R9Q8"/>
<organism evidence="8">
    <name type="scientific">Mucochytrium quahogii</name>
    <dbReference type="NCBI Taxonomy" id="96639"/>
    <lineage>
        <taxon>Eukaryota</taxon>
        <taxon>Sar</taxon>
        <taxon>Stramenopiles</taxon>
        <taxon>Bigyra</taxon>
        <taxon>Labyrinthulomycetes</taxon>
        <taxon>Thraustochytrida</taxon>
        <taxon>Thraustochytriidae</taxon>
        <taxon>Mucochytrium</taxon>
    </lineage>
</organism>
<evidence type="ECO:0000313" key="8">
    <source>
        <dbReference type="EMBL" id="CAD9664858.1"/>
    </source>
</evidence>
<dbReference type="PANTHER" id="PTHR43206:SF1">
    <property type="entry name" value="4-AMINOBUTYRATE AMINOTRANSFERASE, MITOCHONDRIAL"/>
    <property type="match status" value="1"/>
</dbReference>
<evidence type="ECO:0000256" key="2">
    <source>
        <dbReference type="ARBA" id="ARBA00008954"/>
    </source>
</evidence>
<dbReference type="Pfam" id="PF00202">
    <property type="entry name" value="Aminotran_3"/>
    <property type="match status" value="1"/>
</dbReference>
<proteinExistence type="inferred from homology"/>
<reference evidence="8" key="1">
    <citation type="submission" date="2021-01" db="EMBL/GenBank/DDBJ databases">
        <authorList>
            <person name="Corre E."/>
            <person name="Pelletier E."/>
            <person name="Niang G."/>
            <person name="Scheremetjew M."/>
            <person name="Finn R."/>
            <person name="Kale V."/>
            <person name="Holt S."/>
            <person name="Cochrane G."/>
            <person name="Meng A."/>
            <person name="Brown T."/>
            <person name="Cohen L."/>
        </authorList>
    </citation>
    <scope>NUCLEOTIDE SEQUENCE</scope>
    <source>
        <strain evidence="8">NY070348D</strain>
    </source>
</reference>
<dbReference type="SUPFAM" id="SSF53383">
    <property type="entry name" value="PLP-dependent transferases"/>
    <property type="match status" value="1"/>
</dbReference>
<evidence type="ECO:0008006" key="9">
    <source>
        <dbReference type="Google" id="ProtNLM"/>
    </source>
</evidence>
<dbReference type="InterPro" id="IPR015421">
    <property type="entry name" value="PyrdxlP-dep_Trfase_major"/>
</dbReference>
<keyword evidence="3" id="KW-0032">Aminotransferase</keyword>
<dbReference type="FunFam" id="3.40.640.10:FF:000073">
    <property type="entry name" value="Probable 4-aminobutyrate aminotransferase"/>
    <property type="match status" value="1"/>
</dbReference>
<dbReference type="Gene3D" id="3.40.640.10">
    <property type="entry name" value="Type I PLP-dependent aspartate aminotransferase-like (Major domain)"/>
    <property type="match status" value="1"/>
</dbReference>
<comment type="similarity">
    <text evidence="2 7">Belongs to the class-III pyridoxal-phosphate-dependent aminotransferase family.</text>
</comment>
<comment type="catalytic activity">
    <reaction evidence="6">
        <text>4-aminobutanoate + 2-oxoglutarate = succinate semialdehyde + L-glutamate</text>
        <dbReference type="Rhea" id="RHEA:23352"/>
        <dbReference type="ChEBI" id="CHEBI:16810"/>
        <dbReference type="ChEBI" id="CHEBI:29985"/>
        <dbReference type="ChEBI" id="CHEBI:57706"/>
        <dbReference type="ChEBI" id="CHEBI:59888"/>
        <dbReference type="EC" id="2.6.1.19"/>
    </reaction>
</comment>
<dbReference type="InterPro" id="IPR005814">
    <property type="entry name" value="Aminotrans_3"/>
</dbReference>
<dbReference type="PANTHER" id="PTHR43206">
    <property type="entry name" value="AMINOTRANSFERASE"/>
    <property type="match status" value="1"/>
</dbReference>
<dbReference type="InterPro" id="IPR015424">
    <property type="entry name" value="PyrdxlP-dep_Trfase"/>
</dbReference>
<dbReference type="GO" id="GO:0030170">
    <property type="term" value="F:pyridoxal phosphate binding"/>
    <property type="evidence" value="ECO:0007669"/>
    <property type="project" value="InterPro"/>
</dbReference>
<evidence type="ECO:0000256" key="4">
    <source>
        <dbReference type="ARBA" id="ARBA00022679"/>
    </source>
</evidence>
<dbReference type="GO" id="GO:0009450">
    <property type="term" value="P:gamma-aminobutyric acid catabolic process"/>
    <property type="evidence" value="ECO:0007669"/>
    <property type="project" value="TreeGrafter"/>
</dbReference>
<accession>A0A7S2R9Q8</accession>
<dbReference type="GO" id="GO:0034386">
    <property type="term" value="F:4-aminobutyrate:2-oxoglutarate transaminase activity"/>
    <property type="evidence" value="ECO:0007669"/>
    <property type="project" value="UniProtKB-EC"/>
</dbReference>
<evidence type="ECO:0000256" key="5">
    <source>
        <dbReference type="ARBA" id="ARBA00022898"/>
    </source>
</evidence>
<dbReference type="EMBL" id="HBHK01001913">
    <property type="protein sequence ID" value="CAD9664858.1"/>
    <property type="molecule type" value="Transcribed_RNA"/>
</dbReference>
<gene>
    <name evidence="8" type="ORF">QSP1433_LOCUS1166</name>
</gene>
<dbReference type="InterPro" id="IPR015422">
    <property type="entry name" value="PyrdxlP-dep_Trfase_small"/>
</dbReference>
<evidence type="ECO:0000256" key="6">
    <source>
        <dbReference type="ARBA" id="ARBA00048021"/>
    </source>
</evidence>
<comment type="cofactor">
    <cofactor evidence="1">
        <name>pyridoxal 5'-phosphate</name>
        <dbReference type="ChEBI" id="CHEBI:597326"/>
    </cofactor>
</comment>
<dbReference type="Gene3D" id="3.90.1150.10">
    <property type="entry name" value="Aspartate Aminotransferase, domain 1"/>
    <property type="match status" value="1"/>
</dbReference>